<evidence type="ECO:0000256" key="17">
    <source>
        <dbReference type="PROSITE-ProRule" id="PRU00176"/>
    </source>
</evidence>
<feature type="compositionally biased region" description="Basic residues" evidence="18">
    <location>
        <begin position="642"/>
        <end position="651"/>
    </location>
</feature>
<proteinExistence type="inferred from homology"/>
<evidence type="ECO:0000256" key="8">
    <source>
        <dbReference type="ARBA" id="ARBA00022884"/>
    </source>
</evidence>
<evidence type="ECO:0000256" key="11">
    <source>
        <dbReference type="ARBA" id="ARBA00023242"/>
    </source>
</evidence>
<feature type="compositionally biased region" description="Polar residues" evidence="18">
    <location>
        <begin position="365"/>
        <end position="382"/>
    </location>
</feature>
<evidence type="ECO:0000256" key="7">
    <source>
        <dbReference type="ARBA" id="ARBA00022840"/>
    </source>
</evidence>
<feature type="region of interest" description="Disordered" evidence="18">
    <location>
        <begin position="766"/>
        <end position="825"/>
    </location>
</feature>
<evidence type="ECO:0000256" key="13">
    <source>
        <dbReference type="ARBA" id="ARBA00048359"/>
    </source>
</evidence>
<dbReference type="EC" id="6.1.1.5" evidence="3"/>
<protein>
    <recommendedName>
        <fullName evidence="16">Nucleolar protein 8</fullName>
        <ecNumber evidence="3">6.1.1.5</ecNumber>
    </recommendedName>
    <alternativeName>
        <fullName evidence="12">Isoleucyl-tRNA synthetase</fullName>
    </alternativeName>
</protein>
<evidence type="ECO:0000256" key="12">
    <source>
        <dbReference type="ARBA" id="ARBA00032665"/>
    </source>
</evidence>
<feature type="compositionally biased region" description="Acidic residues" evidence="18">
    <location>
        <begin position="426"/>
        <end position="435"/>
    </location>
</feature>
<keyword evidence="9" id="KW-0648">Protein biosynthesis</keyword>
<dbReference type="PRINTS" id="PR00984">
    <property type="entry name" value="TRNASYNTHILE"/>
</dbReference>
<dbReference type="InterPro" id="IPR002301">
    <property type="entry name" value="Ile-tRNA-ligase"/>
</dbReference>
<dbReference type="Gene3D" id="3.30.70.330">
    <property type="match status" value="1"/>
</dbReference>
<dbReference type="Pfam" id="PF00076">
    <property type="entry name" value="RRM_1"/>
    <property type="match status" value="1"/>
</dbReference>
<keyword evidence="4" id="KW-0597">Phosphoprotein</keyword>
<feature type="region of interest" description="Disordered" evidence="18">
    <location>
        <begin position="916"/>
        <end position="951"/>
    </location>
</feature>
<keyword evidence="5" id="KW-0436">Ligase</keyword>
<dbReference type="GO" id="GO:0004822">
    <property type="term" value="F:isoleucine-tRNA ligase activity"/>
    <property type="evidence" value="ECO:0007669"/>
    <property type="project" value="UniProtKB-EC"/>
</dbReference>
<dbReference type="CDD" id="cd12226">
    <property type="entry name" value="RRM_NOL8"/>
    <property type="match status" value="1"/>
</dbReference>
<dbReference type="EMBL" id="JAATJU010019099">
    <property type="protein sequence ID" value="KAH0516727.1"/>
    <property type="molecule type" value="Genomic_DNA"/>
</dbReference>
<dbReference type="InterPro" id="IPR000504">
    <property type="entry name" value="RRM_dom"/>
</dbReference>
<feature type="compositionally biased region" description="Basic and acidic residues" evidence="18">
    <location>
        <begin position="685"/>
        <end position="696"/>
    </location>
</feature>
<dbReference type="SUPFAM" id="SSF50677">
    <property type="entry name" value="ValRS/IleRS/LeuRS editing domain"/>
    <property type="match status" value="1"/>
</dbReference>
<evidence type="ECO:0000313" key="21">
    <source>
        <dbReference type="Proteomes" id="UP000710432"/>
    </source>
</evidence>
<feature type="compositionally biased region" description="Polar residues" evidence="18">
    <location>
        <begin position="471"/>
        <end position="493"/>
    </location>
</feature>
<sequence length="1629" mass="184877">MKRLFVGGLGQGISETDLQNQFSRFGEVSNVEIITRKDDQGNSQKVFAYVNIKITEADLKKCMSVLNKTKWKGGTLQIQLAKESFLHRLAQEREEAKAKKDNPTSVNTNLVEKMGGVDFHMKAVPGTEVPGHKVSLKLVAVAFSLTLSNIMKYDPSKYCHNLKKISEDLTETIPITDLTWELEGGNDPMSKKRRGEFSDFHFPPQKIKKVQKGPMESKVSNISLRTNEVMESNKSTQPTTVHRKAPSTAVPSKSLHVPCSGTQKPKHMVFHTSDFEIIWNKSRMSDDDIDSEEELKVMIAKEENLQKTRHSLVNESENDPFEVVRDDFKSDTHRLCSSTSSGNDSDCDSSDTDKIIAMKKNTVKVKNSAESSQPEKSISMRSSFKKIKPSNDCVEVQNTKSNKESALGHEGKFLNPKFPPDSNTSDSEESEEDEEYKALMKNCPRVNLTLADLECLAGSHQKVPGNDESDGSQNSSHCKFNTTSKSPKTSNYLHSGRQCICPEEIVASLLEEENTYSRQKTEETTLKPKFQAFKGIGGLYAKESGDKTLKETVDFNNINEQSRSSLKHEEPDRVFIENGSKFTNGSSNKLTSCQPAKKVNNPNHIQSPKRQSTSESQSHKVVSFTCFDKESQNPLSCPLPLKGKKSLSAKSHKIESDRDTCHQPKSRKASEKEDTDSSNITSLEKPPKVSFREDPQKSTASFSLSVSDASCMSAKDKHAEDNQKRLAALAVWQKAREVQKKLVHNALANLDAHPENKKTHIVFASDNESETEETSTQEQNSPGKELVTESVGKASGKLFDSSDDEDSDSKEDSTRFNIKPQFEGRAGQKLMDLQSHFGNDERFRMDSRFLESDSEEEQQKELNEIQTNEDELAAERKQTLNVVQSVLNINLSNPTSKGAVAVKKFKDIVHYDPTKHDHAIYERKQEDNEKESKVKRKKKREEAEKLPEVSQDMYHNITTDLKEIFQHTKNTDEKEEDTPWNEDCGREETEEVSVAATLTSGAEHTSGFTFSFFDSDTKDIKEDTYRTEPVKRGKIVYQEDPRFQDSSSEEEEEEVTKEADHKRPSPGFTFYDGPPFATGLPHYGHILAGTIKDIVTRYAHQSGFHVDRRFGWDCHGLPVEYEIDKTLGIKGPEDVAKMGIAEYNRQCRAIVMRYSTEWKSTVTRLGRWIDFDNDYKTLYPQFMESVWWVFKQLYDKGLVYRGVKVMPFSTACGTPLSNFESNQNYKDVQDPSVFVTFPLEEDENTSLVAWTTTPWTLPSNLALCVNPEIQYVKIKDVSRGKLFILMEARLSALYKLESDYEILERFPGASLKGKKYKPLFDYFIKYKESGAFTVLVDHYVKDEEGTGVVHQAPYFGADDHRVCMDFNIIQKDSTPVCPVDASGCFTEEVTHFVGQYVKDADKNIIRMLKEQDRLLAASTFTHSYPFCWRSDTPLIYKSVPSWFVRVEHMVDQLLKNNDLCYWVPEFVREKRFGNWLKDARDWAISRNRYWGTPIPLWVSDDFEEVVCVGSVAELEELSGTKVSDLHRESIDHLTIPSRCGKGALRRVSEVFDCWFESGSMPYAQVHYPFESKREFEDAFPADFIAEGIDQTRGWFYTLLVLATALFGQPPFKNVIVNGLILARQVLPAL</sequence>
<dbReference type="FunFam" id="3.40.50.620:FF:000414">
    <property type="entry name" value="Isoleucine--tRNA ligase, cytoplasmic-like"/>
    <property type="match status" value="1"/>
</dbReference>
<evidence type="ECO:0000256" key="1">
    <source>
        <dbReference type="ARBA" id="ARBA00004604"/>
    </source>
</evidence>
<feature type="region of interest" description="Disordered" evidence="18">
    <location>
        <begin position="1038"/>
        <end position="1068"/>
    </location>
</feature>
<feature type="region of interest" description="Disordered" evidence="18">
    <location>
        <begin position="577"/>
        <end position="618"/>
    </location>
</feature>
<feature type="compositionally biased region" description="Basic and acidic residues" evidence="18">
    <location>
        <begin position="652"/>
        <end position="672"/>
    </location>
</feature>
<keyword evidence="7" id="KW-0067">ATP-binding</keyword>
<dbReference type="Pfam" id="PF00133">
    <property type="entry name" value="tRNA-synt_1"/>
    <property type="match status" value="1"/>
</dbReference>
<dbReference type="Proteomes" id="UP000710432">
    <property type="component" value="Unassembled WGS sequence"/>
</dbReference>
<feature type="region of interest" description="Disordered" evidence="18">
    <location>
        <begin position="402"/>
        <end position="436"/>
    </location>
</feature>
<evidence type="ECO:0000256" key="10">
    <source>
        <dbReference type="ARBA" id="ARBA00023146"/>
    </source>
</evidence>
<accession>A0A8J6L6U5</accession>
<evidence type="ECO:0000259" key="19">
    <source>
        <dbReference type="PROSITE" id="PS50102"/>
    </source>
</evidence>
<dbReference type="InterPro" id="IPR035979">
    <property type="entry name" value="RBD_domain_sf"/>
</dbReference>
<dbReference type="InterPro" id="IPR001412">
    <property type="entry name" value="aa-tRNA-synth_I_CS"/>
</dbReference>
<name>A0A8J6L6U5_MICOH</name>
<evidence type="ECO:0000256" key="5">
    <source>
        <dbReference type="ARBA" id="ARBA00022598"/>
    </source>
</evidence>
<feature type="region of interest" description="Disordered" evidence="18">
    <location>
        <begin position="229"/>
        <end position="261"/>
    </location>
</feature>
<dbReference type="SMART" id="SM00360">
    <property type="entry name" value="RRM"/>
    <property type="match status" value="1"/>
</dbReference>
<organism evidence="20 21">
    <name type="scientific">Microtus ochrogaster</name>
    <name type="common">Prairie vole</name>
    <dbReference type="NCBI Taxonomy" id="79684"/>
    <lineage>
        <taxon>Eukaryota</taxon>
        <taxon>Metazoa</taxon>
        <taxon>Chordata</taxon>
        <taxon>Craniata</taxon>
        <taxon>Vertebrata</taxon>
        <taxon>Euteleostomi</taxon>
        <taxon>Mammalia</taxon>
        <taxon>Eutheria</taxon>
        <taxon>Euarchontoglires</taxon>
        <taxon>Glires</taxon>
        <taxon>Rodentia</taxon>
        <taxon>Myomorpha</taxon>
        <taxon>Muroidea</taxon>
        <taxon>Cricetidae</taxon>
        <taxon>Arvicolinae</taxon>
        <taxon>Microtus</taxon>
    </lineage>
</organism>
<evidence type="ECO:0000256" key="4">
    <source>
        <dbReference type="ARBA" id="ARBA00022553"/>
    </source>
</evidence>
<comment type="catalytic activity">
    <reaction evidence="13">
        <text>tRNA(Ile) + L-isoleucine + ATP = L-isoleucyl-tRNA(Ile) + AMP + diphosphate</text>
        <dbReference type="Rhea" id="RHEA:11060"/>
        <dbReference type="Rhea" id="RHEA-COMP:9666"/>
        <dbReference type="Rhea" id="RHEA-COMP:9695"/>
        <dbReference type="ChEBI" id="CHEBI:30616"/>
        <dbReference type="ChEBI" id="CHEBI:33019"/>
        <dbReference type="ChEBI" id="CHEBI:58045"/>
        <dbReference type="ChEBI" id="CHEBI:78442"/>
        <dbReference type="ChEBI" id="CHEBI:78528"/>
        <dbReference type="ChEBI" id="CHEBI:456215"/>
        <dbReference type="EC" id="6.1.1.5"/>
    </reaction>
</comment>
<feature type="region of interest" description="Disordered" evidence="18">
    <location>
        <begin position="365"/>
        <end position="384"/>
    </location>
</feature>
<dbReference type="GO" id="GO:0006428">
    <property type="term" value="P:isoleucyl-tRNA aminoacylation"/>
    <property type="evidence" value="ECO:0007669"/>
    <property type="project" value="InterPro"/>
</dbReference>
<gene>
    <name evidence="20" type="ORF">LTLLF_124625</name>
</gene>
<dbReference type="GO" id="GO:0002161">
    <property type="term" value="F:aminoacyl-tRNA deacylase activity"/>
    <property type="evidence" value="ECO:0007669"/>
    <property type="project" value="InterPro"/>
</dbReference>
<dbReference type="GO" id="GO:0005730">
    <property type="term" value="C:nucleolus"/>
    <property type="evidence" value="ECO:0007669"/>
    <property type="project" value="UniProtKB-SubCell"/>
</dbReference>
<dbReference type="SUPFAM" id="SSF54928">
    <property type="entry name" value="RNA-binding domain, RBD"/>
    <property type="match status" value="1"/>
</dbReference>
<keyword evidence="6" id="KW-0547">Nucleotide-binding</keyword>
<evidence type="ECO:0000256" key="2">
    <source>
        <dbReference type="ARBA" id="ARBA00005594"/>
    </source>
</evidence>
<reference evidence="20" key="1">
    <citation type="submission" date="2020-03" db="EMBL/GenBank/DDBJ databases">
        <title>Studies in the Genomics of Life Span.</title>
        <authorList>
            <person name="Glass D."/>
        </authorList>
    </citation>
    <scope>NUCLEOTIDE SEQUENCE</scope>
    <source>
        <strain evidence="20">LTLLF</strain>
        <tissue evidence="20">Muscle</tissue>
    </source>
</reference>
<dbReference type="GO" id="GO:0005524">
    <property type="term" value="F:ATP binding"/>
    <property type="evidence" value="ECO:0007669"/>
    <property type="project" value="UniProtKB-KW"/>
</dbReference>
<dbReference type="PANTHER" id="PTHR42780:SF1">
    <property type="entry name" value="ISOLEUCINE--TRNA LIGASE, CYTOPLASMIC"/>
    <property type="match status" value="1"/>
</dbReference>
<evidence type="ECO:0000256" key="18">
    <source>
        <dbReference type="SAM" id="MobiDB-lite"/>
    </source>
</evidence>
<dbReference type="InterPro" id="IPR014729">
    <property type="entry name" value="Rossmann-like_a/b/a_fold"/>
</dbReference>
<dbReference type="PANTHER" id="PTHR42780">
    <property type="entry name" value="SOLEUCYL-TRNA SYNTHETASE"/>
    <property type="match status" value="1"/>
</dbReference>
<evidence type="ECO:0000256" key="3">
    <source>
        <dbReference type="ARBA" id="ARBA00013165"/>
    </source>
</evidence>
<feature type="region of interest" description="Disordered" evidence="18">
    <location>
        <begin position="463"/>
        <end position="493"/>
    </location>
</feature>
<dbReference type="FunFam" id="3.30.70.330:FF:000346">
    <property type="entry name" value="Nucleolar protein 8"/>
    <property type="match status" value="1"/>
</dbReference>
<evidence type="ECO:0000256" key="9">
    <source>
        <dbReference type="ARBA" id="ARBA00022917"/>
    </source>
</evidence>
<feature type="compositionally biased region" description="Polar residues" evidence="18">
    <location>
        <begin position="580"/>
        <end position="618"/>
    </location>
</feature>
<keyword evidence="11" id="KW-0539">Nucleus</keyword>
<keyword evidence="8 17" id="KW-0694">RNA-binding</keyword>
<evidence type="ECO:0000256" key="14">
    <source>
        <dbReference type="ARBA" id="ARBA00054821"/>
    </source>
</evidence>
<dbReference type="InterPro" id="IPR034138">
    <property type="entry name" value="NOP8_RRM"/>
</dbReference>
<feature type="domain" description="RRM" evidence="19">
    <location>
        <begin position="2"/>
        <end position="83"/>
    </location>
</feature>
<dbReference type="SUPFAM" id="SSF52374">
    <property type="entry name" value="Nucleotidylyl transferase"/>
    <property type="match status" value="1"/>
</dbReference>
<dbReference type="InterPro" id="IPR009008">
    <property type="entry name" value="Val/Leu/Ile-tRNA-synth_edit"/>
</dbReference>
<dbReference type="NCBIfam" id="TIGR00392">
    <property type="entry name" value="ileS"/>
    <property type="match status" value="1"/>
</dbReference>
<dbReference type="GO" id="GO:0003723">
    <property type="term" value="F:RNA binding"/>
    <property type="evidence" value="ECO:0007669"/>
    <property type="project" value="UniProtKB-UniRule"/>
</dbReference>
<evidence type="ECO:0000313" key="20">
    <source>
        <dbReference type="EMBL" id="KAH0516727.1"/>
    </source>
</evidence>
<comment type="caution">
    <text evidence="20">The sequence shown here is derived from an EMBL/GenBank/DDBJ whole genome shotgun (WGS) entry which is preliminary data.</text>
</comment>
<evidence type="ECO:0000256" key="6">
    <source>
        <dbReference type="ARBA" id="ARBA00022741"/>
    </source>
</evidence>
<dbReference type="InterPro" id="IPR023586">
    <property type="entry name" value="Ile-tRNA-ligase_type2"/>
</dbReference>
<feature type="region of interest" description="Disordered" evidence="18">
    <location>
        <begin position="637"/>
        <end position="704"/>
    </location>
</feature>
<dbReference type="FunFam" id="3.90.740.10:FF:000056">
    <property type="entry name" value="Isoleucine--tRNA ligase, cytoplasmic"/>
    <property type="match status" value="1"/>
</dbReference>
<feature type="compositionally biased region" description="Basic and acidic residues" evidence="18">
    <location>
        <begin position="916"/>
        <end position="932"/>
    </location>
</feature>
<dbReference type="FunFam" id="3.40.50.620:FF:000133">
    <property type="entry name" value="Isoleucyl-tRNA synthetase, cytoplasmic"/>
    <property type="match status" value="1"/>
</dbReference>
<evidence type="ECO:0000256" key="16">
    <source>
        <dbReference type="ARBA" id="ARBA00068539"/>
    </source>
</evidence>
<comment type="subunit">
    <text evidence="15">Interacts with the GTP form of RRAGA, RRAGC and RRAGD. Interacts with NIP7. Interacts with DDX18; the interaction is RNA-dependent. Interacts with DDX47; the interaction is RNA-dependent.</text>
</comment>
<dbReference type="PROSITE" id="PS50102">
    <property type="entry name" value="RRM"/>
    <property type="match status" value="1"/>
</dbReference>
<dbReference type="InterPro" id="IPR002300">
    <property type="entry name" value="aa-tRNA-synth_Ia"/>
</dbReference>
<dbReference type="InterPro" id="IPR012677">
    <property type="entry name" value="Nucleotide-bd_a/b_plait_sf"/>
</dbReference>
<comment type="similarity">
    <text evidence="2">Belongs to the class-I aminoacyl-tRNA synthetase family.</text>
</comment>
<comment type="subcellular location">
    <subcellularLocation>
        <location evidence="1">Nucleus</location>
        <location evidence="1">Nucleolus</location>
    </subcellularLocation>
</comment>
<comment type="function">
    <text evidence="14">Plays an essential role in the survival of diffuse-type gastric cancer cells. Acts as a nucleolar anchoring protein for DDX47. May be involved in regulation of gene expression at the post-transcriptional level or in ribosome biogenesis in cancer cells.</text>
</comment>
<feature type="compositionally biased region" description="Basic and acidic residues" evidence="18">
    <location>
        <begin position="402"/>
        <end position="412"/>
    </location>
</feature>
<keyword evidence="10" id="KW-0030">Aminoacyl-tRNA synthetase</keyword>
<dbReference type="PROSITE" id="PS00178">
    <property type="entry name" value="AA_TRNA_LIGASE_I"/>
    <property type="match status" value="1"/>
</dbReference>
<feature type="compositionally biased region" description="Polar residues" evidence="18">
    <location>
        <begin position="229"/>
        <end position="240"/>
    </location>
</feature>
<dbReference type="Gene3D" id="3.40.50.620">
    <property type="entry name" value="HUPs"/>
    <property type="match status" value="2"/>
</dbReference>
<evidence type="ECO:0000256" key="15">
    <source>
        <dbReference type="ARBA" id="ARBA00065066"/>
    </source>
</evidence>